<feature type="region of interest" description="Disordered" evidence="1">
    <location>
        <begin position="1"/>
        <end position="52"/>
    </location>
</feature>
<organism evidence="2 3">
    <name type="scientific">Portunus trituberculatus</name>
    <name type="common">Swimming crab</name>
    <name type="synonym">Neptunus trituberculatus</name>
    <dbReference type="NCBI Taxonomy" id="210409"/>
    <lineage>
        <taxon>Eukaryota</taxon>
        <taxon>Metazoa</taxon>
        <taxon>Ecdysozoa</taxon>
        <taxon>Arthropoda</taxon>
        <taxon>Crustacea</taxon>
        <taxon>Multicrustacea</taxon>
        <taxon>Malacostraca</taxon>
        <taxon>Eumalacostraca</taxon>
        <taxon>Eucarida</taxon>
        <taxon>Decapoda</taxon>
        <taxon>Pleocyemata</taxon>
        <taxon>Brachyura</taxon>
        <taxon>Eubrachyura</taxon>
        <taxon>Portunoidea</taxon>
        <taxon>Portunidae</taxon>
        <taxon>Portuninae</taxon>
        <taxon>Portunus</taxon>
    </lineage>
</organism>
<reference evidence="2 3" key="1">
    <citation type="submission" date="2019-05" db="EMBL/GenBank/DDBJ databases">
        <title>Another draft genome of Portunus trituberculatus and its Hox gene families provides insights of decapod evolution.</title>
        <authorList>
            <person name="Jeong J.-H."/>
            <person name="Song I."/>
            <person name="Kim S."/>
            <person name="Choi T."/>
            <person name="Kim D."/>
            <person name="Ryu S."/>
            <person name="Kim W."/>
        </authorList>
    </citation>
    <scope>NUCLEOTIDE SEQUENCE [LARGE SCALE GENOMIC DNA]</scope>
    <source>
        <tissue evidence="2">Muscle</tissue>
    </source>
</reference>
<evidence type="ECO:0000313" key="3">
    <source>
        <dbReference type="Proteomes" id="UP000324222"/>
    </source>
</evidence>
<evidence type="ECO:0000313" key="2">
    <source>
        <dbReference type="EMBL" id="MPC43052.1"/>
    </source>
</evidence>
<keyword evidence="3" id="KW-1185">Reference proteome</keyword>
<dbReference type="AlphaFoldDB" id="A0A5B7F9C5"/>
<feature type="compositionally biased region" description="Basic residues" evidence="1">
    <location>
        <begin position="1"/>
        <end position="10"/>
    </location>
</feature>
<proteinExistence type="predicted"/>
<comment type="caution">
    <text evidence="2">The sequence shown here is derived from an EMBL/GenBank/DDBJ whole genome shotgun (WGS) entry which is preliminary data.</text>
</comment>
<accession>A0A5B7F9C5</accession>
<evidence type="ECO:0000256" key="1">
    <source>
        <dbReference type="SAM" id="MobiDB-lite"/>
    </source>
</evidence>
<dbReference type="Proteomes" id="UP000324222">
    <property type="component" value="Unassembled WGS sequence"/>
</dbReference>
<feature type="compositionally biased region" description="Basic and acidic residues" evidence="1">
    <location>
        <begin position="43"/>
        <end position="52"/>
    </location>
</feature>
<sequence>MSLTQRRKRWLAGNHSGCWGGDDGAGESEEVGVKVPTRGRPASRGEKAAGVG</sequence>
<gene>
    <name evidence="2" type="ORF">E2C01_036688</name>
</gene>
<name>A0A5B7F9C5_PORTR</name>
<dbReference type="EMBL" id="VSRR010005667">
    <property type="protein sequence ID" value="MPC43052.1"/>
    <property type="molecule type" value="Genomic_DNA"/>
</dbReference>
<protein>
    <submittedName>
        <fullName evidence="2">Uncharacterized protein</fullName>
    </submittedName>
</protein>